<protein>
    <submittedName>
        <fullName evidence="2">Uncharacterized protein</fullName>
    </submittedName>
</protein>
<keyword evidence="3" id="KW-1185">Reference proteome</keyword>
<feature type="compositionally biased region" description="Basic and acidic residues" evidence="1">
    <location>
        <begin position="37"/>
        <end position="53"/>
    </location>
</feature>
<accession>A0A4C1TKY5</accession>
<dbReference type="AlphaFoldDB" id="A0A4C1TKY5"/>
<feature type="region of interest" description="Disordered" evidence="1">
    <location>
        <begin position="1"/>
        <end position="62"/>
    </location>
</feature>
<gene>
    <name evidence="2" type="ORF">EVAR_9656_1</name>
</gene>
<sequence>MSEEHVKRQYTAGIQSSDEVVPQHRISYRPKNSSNTSERRCCAKKSAQDDQRVAPHNLSDEQEAAHVRWCRSTLKRFNGGENPNNTVSGDVLWIVHMSLKENIWISEDELKSTTSHYFITGTKDAHRRLIHHDSFARNGN</sequence>
<dbReference type="EMBL" id="BGZK01000066">
    <property type="protein sequence ID" value="GBP14755.1"/>
    <property type="molecule type" value="Genomic_DNA"/>
</dbReference>
<reference evidence="2 3" key="1">
    <citation type="journal article" date="2019" name="Commun. Biol.">
        <title>The bagworm genome reveals a unique fibroin gene that provides high tensile strength.</title>
        <authorList>
            <person name="Kono N."/>
            <person name="Nakamura H."/>
            <person name="Ohtoshi R."/>
            <person name="Tomita M."/>
            <person name="Numata K."/>
            <person name="Arakawa K."/>
        </authorList>
    </citation>
    <scope>NUCLEOTIDE SEQUENCE [LARGE SCALE GENOMIC DNA]</scope>
</reference>
<proteinExistence type="predicted"/>
<comment type="caution">
    <text evidence="2">The sequence shown here is derived from an EMBL/GenBank/DDBJ whole genome shotgun (WGS) entry which is preliminary data.</text>
</comment>
<dbReference type="Proteomes" id="UP000299102">
    <property type="component" value="Unassembled WGS sequence"/>
</dbReference>
<evidence type="ECO:0000313" key="3">
    <source>
        <dbReference type="Proteomes" id="UP000299102"/>
    </source>
</evidence>
<name>A0A4C1TKY5_EUMVA</name>
<evidence type="ECO:0000313" key="2">
    <source>
        <dbReference type="EMBL" id="GBP14755.1"/>
    </source>
</evidence>
<evidence type="ECO:0000256" key="1">
    <source>
        <dbReference type="SAM" id="MobiDB-lite"/>
    </source>
</evidence>
<organism evidence="2 3">
    <name type="scientific">Eumeta variegata</name>
    <name type="common">Bagworm moth</name>
    <name type="synonym">Eumeta japonica</name>
    <dbReference type="NCBI Taxonomy" id="151549"/>
    <lineage>
        <taxon>Eukaryota</taxon>
        <taxon>Metazoa</taxon>
        <taxon>Ecdysozoa</taxon>
        <taxon>Arthropoda</taxon>
        <taxon>Hexapoda</taxon>
        <taxon>Insecta</taxon>
        <taxon>Pterygota</taxon>
        <taxon>Neoptera</taxon>
        <taxon>Endopterygota</taxon>
        <taxon>Lepidoptera</taxon>
        <taxon>Glossata</taxon>
        <taxon>Ditrysia</taxon>
        <taxon>Tineoidea</taxon>
        <taxon>Psychidae</taxon>
        <taxon>Oiketicinae</taxon>
        <taxon>Eumeta</taxon>
    </lineage>
</organism>